<dbReference type="PROSITE" id="PS51192">
    <property type="entry name" value="HELICASE_ATP_BIND_1"/>
    <property type="match status" value="1"/>
</dbReference>
<dbReference type="SUPFAM" id="SSF52540">
    <property type="entry name" value="P-loop containing nucleoside triphosphate hydrolases"/>
    <property type="match status" value="1"/>
</dbReference>
<dbReference type="EMBL" id="JAPTGC010000008">
    <property type="protein sequence ID" value="MCZ0862951.1"/>
    <property type="molecule type" value="Genomic_DNA"/>
</dbReference>
<dbReference type="Pfam" id="PF00271">
    <property type="entry name" value="Helicase_C"/>
    <property type="match status" value="1"/>
</dbReference>
<reference evidence="5" key="1">
    <citation type="submission" date="2022-12" db="EMBL/GenBank/DDBJ databases">
        <title>Isolation and characterisation of novel Methanocorpusculum spp. from native Australian herbivores indicates the genus is ancestrally host-associated.</title>
        <authorList>
            <person name="Volmer J.G."/>
            <person name="Soo R.M."/>
            <person name="Evans P.N."/>
            <person name="Hoedt E.C."/>
            <person name="Astorga Alsina A.L."/>
            <person name="Woodcroft B.J."/>
            <person name="Tyson G.W."/>
            <person name="Hugenholtz P."/>
            <person name="Morrison M."/>
        </authorList>
    </citation>
    <scope>NUCLEOTIDE SEQUENCE</scope>
    <source>
        <strain evidence="5">CW153</strain>
    </source>
</reference>
<sequence length="725" mass="78263">MRCSDLMTLFESFHPSLQEVLLSGLGWDGLRPVQEETCRAVADGADVVVLAPTAGGKTESAFIPVIDALLKAGSSGLGAIYLSPLKALINDQEDRILLMCGRAGLTVASQHGDVAARDRWKFSADGELPNLLLTTPESLEVLLGDPASRGAFASVRFVIIDEIHAFMETDRGVHLRCLLDRLEMTGAGRRMVQRIGLSATVGNPEELLAWLSGPGRKRQLVQIPSPATPKRFSFVVEGEFSAQVRAVAEAVRGRKALVFVDSRSLAERLMMPLSDLVSGVYLHHSSVSAEDRAEAEAAFDQGGGTCVICTSTMELGIDIGDLDLVVQYGPPRSVASFLQRLGRTGRRGGAAEMLFVLYSPCDLLVAAATIESAMRHEVEPLRVPAHAYHVMVQQLFLLLKSRPGGVSRRTIAGALRSLSPFAMVPPDTVMRLLGYLAEQEFLVCDGDLYSAGPRAERELGRSNWVALVSVIHDAGGYAAVLPDGTVVGTLDPRFVGSEPGKMFSFSGRNWRLLFRDDVHKRALVEPASGSGGGVKRPFWSGSGMRGADVSPTVCGAVCQILARGRTLLPLPREQEEMLAGLIRMLPEDFVPGCVHVRAEPEVTGWSVVVATFLGARANMVLVRLLKNRLPDGKFSMHSDPFAIRIFGWESVDAAVRAGDLLRELARTDAAVLAGELPELPDTMWKFGAMVPREMLAEMAADEYYRLGDVLAGISAVRVREGGSEV</sequence>
<dbReference type="PANTHER" id="PTHR47962:SF5">
    <property type="entry name" value="ATP-DEPENDENT HELICASE LHR-RELATED"/>
    <property type="match status" value="1"/>
</dbReference>
<dbReference type="SMART" id="SM00487">
    <property type="entry name" value="DEXDc"/>
    <property type="match status" value="1"/>
</dbReference>
<accession>A0ABT4IN11</accession>
<comment type="caution">
    <text evidence="5">The sequence shown here is derived from an EMBL/GenBank/DDBJ whole genome shotgun (WGS) entry which is preliminary data.</text>
</comment>
<dbReference type="GO" id="GO:0004386">
    <property type="term" value="F:helicase activity"/>
    <property type="evidence" value="ECO:0007669"/>
    <property type="project" value="UniProtKB-KW"/>
</dbReference>
<dbReference type="SMART" id="SM00490">
    <property type="entry name" value="HELICc"/>
    <property type="match status" value="1"/>
</dbReference>
<organism evidence="5 6">
    <name type="scientific">Methanocorpusculum vombati</name>
    <dbReference type="NCBI Taxonomy" id="3002864"/>
    <lineage>
        <taxon>Archaea</taxon>
        <taxon>Methanobacteriati</taxon>
        <taxon>Methanobacteriota</taxon>
        <taxon>Stenosarchaea group</taxon>
        <taxon>Methanomicrobia</taxon>
        <taxon>Methanomicrobiales</taxon>
        <taxon>Methanocorpusculaceae</taxon>
        <taxon>Methanocorpusculum</taxon>
    </lineage>
</organism>
<keyword evidence="5" id="KW-0347">Helicase</keyword>
<evidence type="ECO:0000256" key="2">
    <source>
        <dbReference type="ARBA" id="ARBA00022840"/>
    </source>
</evidence>
<gene>
    <name evidence="5" type="ORF">O0S09_06770</name>
</gene>
<dbReference type="InterPro" id="IPR011545">
    <property type="entry name" value="DEAD/DEAH_box_helicase_dom"/>
</dbReference>
<dbReference type="InterPro" id="IPR001650">
    <property type="entry name" value="Helicase_C-like"/>
</dbReference>
<dbReference type="Pfam" id="PF00270">
    <property type="entry name" value="DEAD"/>
    <property type="match status" value="1"/>
</dbReference>
<evidence type="ECO:0000313" key="6">
    <source>
        <dbReference type="Proteomes" id="UP001141336"/>
    </source>
</evidence>
<dbReference type="InterPro" id="IPR014001">
    <property type="entry name" value="Helicase_ATP-bd"/>
</dbReference>
<evidence type="ECO:0000259" key="4">
    <source>
        <dbReference type="PROSITE" id="PS51194"/>
    </source>
</evidence>
<dbReference type="InterPro" id="IPR052511">
    <property type="entry name" value="ATP-dep_Helicase"/>
</dbReference>
<keyword evidence="2" id="KW-0067">ATP-binding</keyword>
<protein>
    <submittedName>
        <fullName evidence="5">DEAD/DEAH box helicase</fullName>
    </submittedName>
</protein>
<keyword evidence="1" id="KW-0547">Nucleotide-binding</keyword>
<keyword evidence="6" id="KW-1185">Reference proteome</keyword>
<dbReference type="PROSITE" id="PS51194">
    <property type="entry name" value="HELICASE_CTER"/>
    <property type="match status" value="1"/>
</dbReference>
<dbReference type="Gene3D" id="3.40.50.300">
    <property type="entry name" value="P-loop containing nucleotide triphosphate hydrolases"/>
    <property type="match status" value="2"/>
</dbReference>
<evidence type="ECO:0000313" key="5">
    <source>
        <dbReference type="EMBL" id="MCZ0862951.1"/>
    </source>
</evidence>
<evidence type="ECO:0000259" key="3">
    <source>
        <dbReference type="PROSITE" id="PS51192"/>
    </source>
</evidence>
<feature type="domain" description="Helicase C-terminal" evidence="4">
    <location>
        <begin position="243"/>
        <end position="396"/>
    </location>
</feature>
<dbReference type="Proteomes" id="UP001141336">
    <property type="component" value="Unassembled WGS sequence"/>
</dbReference>
<keyword evidence="5" id="KW-0378">Hydrolase</keyword>
<dbReference type="RefSeq" id="WP_268923213.1">
    <property type="nucleotide sequence ID" value="NZ_JAPTGC010000008.1"/>
</dbReference>
<proteinExistence type="predicted"/>
<evidence type="ECO:0000256" key="1">
    <source>
        <dbReference type="ARBA" id="ARBA00022741"/>
    </source>
</evidence>
<name>A0ABT4IN11_9EURY</name>
<dbReference type="InterPro" id="IPR027417">
    <property type="entry name" value="P-loop_NTPase"/>
</dbReference>
<feature type="domain" description="Helicase ATP-binding" evidence="3">
    <location>
        <begin position="38"/>
        <end position="219"/>
    </location>
</feature>
<dbReference type="PANTHER" id="PTHR47962">
    <property type="entry name" value="ATP-DEPENDENT HELICASE LHR-RELATED-RELATED"/>
    <property type="match status" value="1"/>
</dbReference>